<name>A0A1N7KJJ9_9BACL</name>
<dbReference type="GO" id="GO:0002098">
    <property type="term" value="P:tRNA wobble uridine modification"/>
    <property type="evidence" value="ECO:0007669"/>
    <property type="project" value="InterPro"/>
</dbReference>
<gene>
    <name evidence="3" type="ORF">SAMN05421790_103108</name>
</gene>
<dbReference type="SMART" id="SM00450">
    <property type="entry name" value="RHOD"/>
    <property type="match status" value="1"/>
</dbReference>
<reference evidence="4" key="1">
    <citation type="submission" date="2017-01" db="EMBL/GenBank/DDBJ databases">
        <authorList>
            <person name="Varghese N."/>
            <person name="Submissions S."/>
        </authorList>
    </citation>
    <scope>NUCLEOTIDE SEQUENCE [LARGE SCALE GENOMIC DNA]</scope>
    <source>
        <strain evidence="4">DSM 45196</strain>
    </source>
</reference>
<dbReference type="InterPro" id="IPR017582">
    <property type="entry name" value="SelU"/>
</dbReference>
<dbReference type="InterPro" id="IPR027417">
    <property type="entry name" value="P-loop_NTPase"/>
</dbReference>
<dbReference type="OrthoDB" id="9808735at2"/>
<dbReference type="Pfam" id="PF00581">
    <property type="entry name" value="Rhodanese"/>
    <property type="match status" value="1"/>
</dbReference>
<dbReference type="SUPFAM" id="SSF52540">
    <property type="entry name" value="P-loop containing nucleoside triphosphate hydrolases"/>
    <property type="match status" value="1"/>
</dbReference>
<dbReference type="InterPro" id="IPR001763">
    <property type="entry name" value="Rhodanese-like_dom"/>
</dbReference>
<evidence type="ECO:0000313" key="4">
    <source>
        <dbReference type="Proteomes" id="UP000186795"/>
    </source>
</evidence>
<dbReference type="PANTHER" id="PTHR30401">
    <property type="entry name" value="TRNA 2-SELENOURIDINE SYNTHASE"/>
    <property type="match status" value="1"/>
</dbReference>
<dbReference type="NCBIfam" id="NF008752">
    <property type="entry name" value="PRK11784.1-4"/>
    <property type="match status" value="1"/>
</dbReference>
<keyword evidence="4" id="KW-1185">Reference proteome</keyword>
<dbReference type="EMBL" id="FTOD01000003">
    <property type="protein sequence ID" value="SIS61684.1"/>
    <property type="molecule type" value="Genomic_DNA"/>
</dbReference>
<dbReference type="AlphaFoldDB" id="A0A1N7KJJ9"/>
<dbReference type="PANTHER" id="PTHR30401:SF0">
    <property type="entry name" value="TRNA 2-SELENOURIDINE SYNTHASE"/>
    <property type="match status" value="1"/>
</dbReference>
<dbReference type="NCBIfam" id="NF008750">
    <property type="entry name" value="PRK11784.1-2"/>
    <property type="match status" value="1"/>
</dbReference>
<organism evidence="3 4">
    <name type="scientific">Kroppenstedtia eburnea</name>
    <dbReference type="NCBI Taxonomy" id="714067"/>
    <lineage>
        <taxon>Bacteria</taxon>
        <taxon>Bacillati</taxon>
        <taxon>Bacillota</taxon>
        <taxon>Bacilli</taxon>
        <taxon>Bacillales</taxon>
        <taxon>Thermoactinomycetaceae</taxon>
        <taxon>Kroppenstedtia</taxon>
    </lineage>
</organism>
<dbReference type="InterPro" id="IPR058840">
    <property type="entry name" value="AAA_SelU"/>
</dbReference>
<dbReference type="GO" id="GO:0043828">
    <property type="term" value="F:tRNA 2-selenouridine synthase activity"/>
    <property type="evidence" value="ECO:0007669"/>
    <property type="project" value="InterPro"/>
</dbReference>
<feature type="domain" description="Rhodanese" evidence="2">
    <location>
        <begin position="11"/>
        <end position="128"/>
    </location>
</feature>
<dbReference type="Gene3D" id="3.40.250.10">
    <property type="entry name" value="Rhodanese-like domain"/>
    <property type="match status" value="1"/>
</dbReference>
<dbReference type="Proteomes" id="UP000186795">
    <property type="component" value="Unassembled WGS sequence"/>
</dbReference>
<dbReference type="InterPro" id="IPR036873">
    <property type="entry name" value="Rhodanese-like_dom_sf"/>
</dbReference>
<dbReference type="PROSITE" id="PS50206">
    <property type="entry name" value="RHODANESE_3"/>
    <property type="match status" value="1"/>
</dbReference>
<proteinExistence type="predicted"/>
<evidence type="ECO:0000313" key="3">
    <source>
        <dbReference type="EMBL" id="SIS61684.1"/>
    </source>
</evidence>
<keyword evidence="1" id="KW-0711">Selenium</keyword>
<evidence type="ECO:0000259" key="2">
    <source>
        <dbReference type="PROSITE" id="PS50206"/>
    </source>
</evidence>
<protein>
    <submittedName>
        <fullName evidence="3">tRNA 2-selenouridine synthase</fullName>
    </submittedName>
</protein>
<dbReference type="RefSeq" id="WP_009709722.1">
    <property type="nucleotide sequence ID" value="NZ_CP048103.1"/>
</dbReference>
<dbReference type="SUPFAM" id="SSF52821">
    <property type="entry name" value="Rhodanese/Cell cycle control phosphatase"/>
    <property type="match status" value="1"/>
</dbReference>
<accession>A0A1N7KJJ9</accession>
<dbReference type="Pfam" id="PF26341">
    <property type="entry name" value="AAA_SelU"/>
    <property type="match status" value="1"/>
</dbReference>
<dbReference type="NCBIfam" id="TIGR03167">
    <property type="entry name" value="tRNA_sel_U_synt"/>
    <property type="match status" value="1"/>
</dbReference>
<sequence>MKDIEIDAAAKEQGICWIDVRSPGEFETATIPGAVNVPLFDNEERARIGTIYKQRGKKEALRLGMEIVSPKIPRLVESMQEQSRGRTPLLFCWRGGMRSRSMAVFLDLVETPVLRLQGGYRAYREYVVQRLSNYRLKPRLIVLHGLTGVGKTALLHRLRKSGLPVLDLEGLAGHRGSAFGNLGEIHPRNQRMFDSLLLEALEEHREAPYLFMEAESKRIGRVHMPDFLEKAKEAGIPVLVEASMETRVGHILDSYLTGAGDPESFRQNVLGALARIDRRFPPDTRTQLREWARREEYAPMVRTLLREYYDPRYRHTQDQYEKTCALRICSDDLDRATEDLKRFYQHLQPARAQI</sequence>
<evidence type="ECO:0000256" key="1">
    <source>
        <dbReference type="ARBA" id="ARBA00023266"/>
    </source>
</evidence>